<evidence type="ECO:0000313" key="4">
    <source>
        <dbReference type="Proteomes" id="UP001642409"/>
    </source>
</evidence>
<dbReference type="InterPro" id="IPR002035">
    <property type="entry name" value="VWF_A"/>
</dbReference>
<evidence type="ECO:0000313" key="2">
    <source>
        <dbReference type="EMBL" id="CAI9959546.1"/>
    </source>
</evidence>
<reference evidence="2" key="1">
    <citation type="submission" date="2023-06" db="EMBL/GenBank/DDBJ databases">
        <authorList>
            <person name="Kurt Z."/>
        </authorList>
    </citation>
    <scope>NUCLEOTIDE SEQUENCE</scope>
</reference>
<accession>A0AA86UPN4</accession>
<dbReference type="PROSITE" id="PS50234">
    <property type="entry name" value="VWFA"/>
    <property type="match status" value="1"/>
</dbReference>
<gene>
    <name evidence="3" type="ORF">HINF_LOCUS31695</name>
    <name evidence="2" type="ORF">HINF_LOCUS47191</name>
</gene>
<feature type="domain" description="VWFA" evidence="1">
    <location>
        <begin position="7"/>
        <end position="205"/>
    </location>
</feature>
<organism evidence="2">
    <name type="scientific">Hexamita inflata</name>
    <dbReference type="NCBI Taxonomy" id="28002"/>
    <lineage>
        <taxon>Eukaryota</taxon>
        <taxon>Metamonada</taxon>
        <taxon>Diplomonadida</taxon>
        <taxon>Hexamitidae</taxon>
        <taxon>Hexamitinae</taxon>
        <taxon>Hexamita</taxon>
    </lineage>
</organism>
<dbReference type="EMBL" id="CATOUU010000918">
    <property type="protein sequence ID" value="CAI9959546.1"/>
    <property type="molecule type" value="Genomic_DNA"/>
</dbReference>
<evidence type="ECO:0000259" key="1">
    <source>
        <dbReference type="PROSITE" id="PS50234"/>
    </source>
</evidence>
<evidence type="ECO:0000313" key="3">
    <source>
        <dbReference type="EMBL" id="CAL6028201.1"/>
    </source>
</evidence>
<dbReference type="EMBL" id="CAXDID020000106">
    <property type="protein sequence ID" value="CAL6028201.1"/>
    <property type="molecule type" value="Genomic_DNA"/>
</dbReference>
<dbReference type="SUPFAM" id="SSF53300">
    <property type="entry name" value="vWA-like"/>
    <property type="match status" value="1"/>
</dbReference>
<reference evidence="3 4" key="2">
    <citation type="submission" date="2024-07" db="EMBL/GenBank/DDBJ databases">
        <authorList>
            <person name="Akdeniz Z."/>
        </authorList>
    </citation>
    <scope>NUCLEOTIDE SEQUENCE [LARGE SCALE GENOMIC DNA]</scope>
</reference>
<dbReference type="Gene3D" id="3.40.50.410">
    <property type="entry name" value="von Willebrand factor, type A domain"/>
    <property type="match status" value="1"/>
</dbReference>
<sequence>MNNNYMEVVALLDMSGSMQNVAADTIGGFNAYLQELAESEMNVNITLIVFNTWSQTVLSHQNVKQCNKLTNLTYKPNGSTCVPDALANAIKSMRKYIQLQSSNEKPKVSFFLSTDGEKNAMGQFSRKYVKKMVTKAIENDKWEFIFAGSNIDAFDIGQQLGFKTDSITNVDNDGIGQKALYEVVAQKQTTLQASPDIQDLYTQSITALRK</sequence>
<proteinExistence type="predicted"/>
<dbReference type="InterPro" id="IPR036465">
    <property type="entry name" value="vWFA_dom_sf"/>
</dbReference>
<keyword evidence="4" id="KW-1185">Reference proteome</keyword>
<protein>
    <submittedName>
        <fullName evidence="2">von Willebrand factor type A domain-containing protein</fullName>
    </submittedName>
    <submittedName>
        <fullName evidence="3">von_Willebrand factor type A domain-containing protein</fullName>
    </submittedName>
</protein>
<dbReference type="Pfam" id="PF00092">
    <property type="entry name" value="VWA"/>
    <property type="match status" value="1"/>
</dbReference>
<dbReference type="CDD" id="cd00198">
    <property type="entry name" value="vWFA"/>
    <property type="match status" value="1"/>
</dbReference>
<dbReference type="AlphaFoldDB" id="A0AA86UPN4"/>
<name>A0AA86UPN4_9EUKA</name>
<dbReference type="Proteomes" id="UP001642409">
    <property type="component" value="Unassembled WGS sequence"/>
</dbReference>
<comment type="caution">
    <text evidence="2">The sequence shown here is derived from an EMBL/GenBank/DDBJ whole genome shotgun (WGS) entry which is preliminary data.</text>
</comment>